<keyword evidence="3" id="KW-1185">Reference proteome</keyword>
<evidence type="ECO:0000313" key="3">
    <source>
        <dbReference type="Proteomes" id="UP001501447"/>
    </source>
</evidence>
<feature type="compositionally biased region" description="Pro residues" evidence="1">
    <location>
        <begin position="299"/>
        <end position="310"/>
    </location>
</feature>
<dbReference type="EMBL" id="BAAARJ010000014">
    <property type="protein sequence ID" value="GAA2624282.1"/>
    <property type="molecule type" value="Genomic_DNA"/>
</dbReference>
<feature type="compositionally biased region" description="Pro residues" evidence="1">
    <location>
        <begin position="125"/>
        <end position="142"/>
    </location>
</feature>
<protein>
    <submittedName>
        <fullName evidence="2">Uncharacterized protein</fullName>
    </submittedName>
</protein>
<evidence type="ECO:0000256" key="1">
    <source>
        <dbReference type="SAM" id="MobiDB-lite"/>
    </source>
</evidence>
<sequence length="339" mass="35484">MPTPRLENDAERAREVEWFFRGPGAASTGVIPRQSSQVSSRERNFRTWLNNLYRERVDLENGSPARTVGPLTAESMRTVGRLSVERYGGPAANRWRLTDANPLAEPARRVWARERRAQAGQHNAPGPPQAGPRNEPPAAAPPRRPEAAAAHPYQPAPAAAPPLIPQPLPSIGQMTAGIGAYGTDPHAPQPPPRLPSIGQMDAGMRADGTGPHAPQPPPHLPSIGQMDAGMRADGTDARAPQPPPHLPSIGQMDAGMRADGTDPRAPQPPPHLPSIGQMDAGIGADGNPLGGAVGRHLPPNAPTAGAPPQPGDGAHRGRPPATHTQGQQGGRGRSLGGSR</sequence>
<dbReference type="Proteomes" id="UP001501447">
    <property type="component" value="Unassembled WGS sequence"/>
</dbReference>
<accession>A0ABN3QED9</accession>
<organism evidence="2 3">
    <name type="scientific">Streptomyces axinellae</name>
    <dbReference type="NCBI Taxonomy" id="552788"/>
    <lineage>
        <taxon>Bacteria</taxon>
        <taxon>Bacillati</taxon>
        <taxon>Actinomycetota</taxon>
        <taxon>Actinomycetes</taxon>
        <taxon>Kitasatosporales</taxon>
        <taxon>Streptomycetaceae</taxon>
        <taxon>Streptomyces</taxon>
    </lineage>
</organism>
<feature type="compositionally biased region" description="Gly residues" evidence="1">
    <location>
        <begin position="327"/>
        <end position="339"/>
    </location>
</feature>
<reference evidence="2 3" key="1">
    <citation type="journal article" date="2019" name="Int. J. Syst. Evol. Microbiol.">
        <title>The Global Catalogue of Microorganisms (GCM) 10K type strain sequencing project: providing services to taxonomists for standard genome sequencing and annotation.</title>
        <authorList>
            <consortium name="The Broad Institute Genomics Platform"/>
            <consortium name="The Broad Institute Genome Sequencing Center for Infectious Disease"/>
            <person name="Wu L."/>
            <person name="Ma J."/>
        </authorList>
    </citation>
    <scope>NUCLEOTIDE SEQUENCE [LARGE SCALE GENOMIC DNA]</scope>
    <source>
        <strain evidence="2 3">JCM 16373</strain>
    </source>
</reference>
<proteinExistence type="predicted"/>
<gene>
    <name evidence="2" type="ORF">GCM10009863_43440</name>
</gene>
<comment type="caution">
    <text evidence="2">The sequence shown here is derived from an EMBL/GenBank/DDBJ whole genome shotgun (WGS) entry which is preliminary data.</text>
</comment>
<name>A0ABN3QED9_9ACTN</name>
<feature type="region of interest" description="Disordered" evidence="1">
    <location>
        <begin position="115"/>
        <end position="339"/>
    </location>
</feature>
<feature type="compositionally biased region" description="Pro residues" evidence="1">
    <location>
        <begin position="154"/>
        <end position="168"/>
    </location>
</feature>
<evidence type="ECO:0000313" key="2">
    <source>
        <dbReference type="EMBL" id="GAA2624282.1"/>
    </source>
</evidence>